<dbReference type="Gene3D" id="1.10.287.950">
    <property type="entry name" value="Methyl-accepting chemotaxis protein"/>
    <property type="match status" value="1"/>
</dbReference>
<evidence type="ECO:0000256" key="2">
    <source>
        <dbReference type="ARBA" id="ARBA00023224"/>
    </source>
</evidence>
<evidence type="ECO:0000313" key="11">
    <source>
        <dbReference type="Proteomes" id="UP001201549"/>
    </source>
</evidence>
<dbReference type="InterPro" id="IPR003660">
    <property type="entry name" value="HAMP_dom"/>
</dbReference>
<feature type="transmembrane region" description="Helical" evidence="7">
    <location>
        <begin position="6"/>
        <end position="27"/>
    </location>
</feature>
<proteinExistence type="inferred from homology"/>
<keyword evidence="7" id="KW-0472">Membrane</keyword>
<dbReference type="InterPro" id="IPR032255">
    <property type="entry name" value="HBM"/>
</dbReference>
<dbReference type="RefSeq" id="WP_238896006.1">
    <property type="nucleotide sequence ID" value="NZ_JAKOGG010000005.1"/>
</dbReference>
<feature type="domain" description="Methyl-accepting transducer" evidence="8">
    <location>
        <begin position="351"/>
        <end position="587"/>
    </location>
</feature>
<dbReference type="SMART" id="SM00304">
    <property type="entry name" value="HAMP"/>
    <property type="match status" value="1"/>
</dbReference>
<keyword evidence="7" id="KW-1133">Transmembrane helix</keyword>
<dbReference type="PROSITE" id="PS50885">
    <property type="entry name" value="HAMP"/>
    <property type="match status" value="1"/>
</dbReference>
<comment type="similarity">
    <text evidence="3">Belongs to the methyl-accepting chemotaxis (MCP) protein family.</text>
</comment>
<dbReference type="PANTHER" id="PTHR32089">
    <property type="entry name" value="METHYL-ACCEPTING CHEMOTAXIS PROTEIN MCPB"/>
    <property type="match status" value="1"/>
</dbReference>
<feature type="region of interest" description="Disordered" evidence="6">
    <location>
        <begin position="355"/>
        <end position="381"/>
    </location>
</feature>
<accession>A0ABT2FJT9</accession>
<dbReference type="SMART" id="SM01358">
    <property type="entry name" value="HBM"/>
    <property type="match status" value="1"/>
</dbReference>
<dbReference type="CDD" id="cd11386">
    <property type="entry name" value="MCP_signal"/>
    <property type="match status" value="1"/>
</dbReference>
<keyword evidence="7" id="KW-0812">Transmembrane</keyword>
<feature type="transmembrane region" description="Helical" evidence="7">
    <location>
        <begin position="270"/>
        <end position="292"/>
    </location>
</feature>
<comment type="subcellular location">
    <subcellularLocation>
        <location evidence="1">Membrane</location>
    </subcellularLocation>
</comment>
<organism evidence="10 11">
    <name type="scientific">Shewanella electrica</name>
    <dbReference type="NCBI Taxonomy" id="515560"/>
    <lineage>
        <taxon>Bacteria</taxon>
        <taxon>Pseudomonadati</taxon>
        <taxon>Pseudomonadota</taxon>
        <taxon>Gammaproteobacteria</taxon>
        <taxon>Alteromonadales</taxon>
        <taxon>Shewanellaceae</taxon>
        <taxon>Shewanella</taxon>
    </lineage>
</organism>
<evidence type="ECO:0000256" key="4">
    <source>
        <dbReference type="PROSITE-ProRule" id="PRU00284"/>
    </source>
</evidence>
<evidence type="ECO:0000259" key="8">
    <source>
        <dbReference type="PROSITE" id="PS50111"/>
    </source>
</evidence>
<dbReference type="SMART" id="SM00283">
    <property type="entry name" value="MA"/>
    <property type="match status" value="1"/>
</dbReference>
<evidence type="ECO:0000256" key="1">
    <source>
        <dbReference type="ARBA" id="ARBA00004370"/>
    </source>
</evidence>
<feature type="coiled-coil region" evidence="5">
    <location>
        <begin position="551"/>
        <end position="578"/>
    </location>
</feature>
<dbReference type="InterPro" id="IPR004089">
    <property type="entry name" value="MCPsignal_dom"/>
</dbReference>
<name>A0ABT2FJT9_9GAMM</name>
<gene>
    <name evidence="10" type="ORF">L9G74_09140</name>
</gene>
<evidence type="ECO:0000256" key="6">
    <source>
        <dbReference type="SAM" id="MobiDB-lite"/>
    </source>
</evidence>
<sequence length="623" mass="67979">MKYKLGLGFGAVLVLTLLVGGIAMWAISTIEAHGRQQETVSKFSQMITEADGAGREFVSSYDFKYADKALARLDTAVGMISETKDSINDEALSNMMVENLKMIEDYKLLFGDVRDGVQEKQKTEAALVKDVQRANQAVHNLNTQLANEAAEVREANLTVARDFYQARYLLASMAVISVSQQSVDDAVDQYNTSYDQLHGMLTNEDHIAALEDEHDAFEDYLEKVTDVHDIRDVLKDDQETLSGQAQRLLDVGTQLAAELQARRDQVTERVYISVVSALVISVIIGIMATTMITTRLIGPLNESLELAKRISSGDLTKTRISARKDEFGQLLDAMDTMRDNLREVVSKIQHSAHQVSSSATDLSAVTEQTSTSSNRQKQDTEQVATAMHQMTLTVAEVARNTEYAVDAVRRADSETAKANQVVVDTVAQVQGLSKEMLQSSASMSAVVESSNHIGSIMDVIKNVAEQTNLLALNAAIEAARAGESGRGFAVVADEVRNLAQRTQESTTEIEQLIVRLQQEAGAAAKQVNNSEATTNKLVELIESVGGALANITNLTGEIRDMEQQIATAAEEQASVAEEINRNIMHVREDTEQTAAANIQTAQSSQELAGLSREMQKAVSGFRV</sequence>
<dbReference type="PANTHER" id="PTHR32089:SF120">
    <property type="entry name" value="METHYL-ACCEPTING CHEMOTAXIS PROTEIN TLPQ"/>
    <property type="match status" value="1"/>
</dbReference>
<keyword evidence="11" id="KW-1185">Reference proteome</keyword>
<dbReference type="Proteomes" id="UP001201549">
    <property type="component" value="Unassembled WGS sequence"/>
</dbReference>
<dbReference type="CDD" id="cd06225">
    <property type="entry name" value="HAMP"/>
    <property type="match status" value="1"/>
</dbReference>
<feature type="domain" description="HAMP" evidence="9">
    <location>
        <begin position="294"/>
        <end position="346"/>
    </location>
</feature>
<dbReference type="SUPFAM" id="SSF58104">
    <property type="entry name" value="Methyl-accepting chemotaxis protein (MCP) signaling domain"/>
    <property type="match status" value="1"/>
</dbReference>
<keyword evidence="2 4" id="KW-0807">Transducer</keyword>
<comment type="caution">
    <text evidence="10">The sequence shown here is derived from an EMBL/GenBank/DDBJ whole genome shotgun (WGS) entry which is preliminary data.</text>
</comment>
<keyword evidence="5" id="KW-0175">Coiled coil</keyword>
<protein>
    <submittedName>
        <fullName evidence="10">Methyl-accepting chemotaxis protein</fullName>
    </submittedName>
</protein>
<dbReference type="EMBL" id="JAKOGG010000005">
    <property type="protein sequence ID" value="MCS4556602.1"/>
    <property type="molecule type" value="Genomic_DNA"/>
</dbReference>
<evidence type="ECO:0000256" key="5">
    <source>
        <dbReference type="SAM" id="Coils"/>
    </source>
</evidence>
<evidence type="ECO:0000259" key="9">
    <source>
        <dbReference type="PROSITE" id="PS50885"/>
    </source>
</evidence>
<evidence type="ECO:0000256" key="3">
    <source>
        <dbReference type="ARBA" id="ARBA00029447"/>
    </source>
</evidence>
<dbReference type="Pfam" id="PF00672">
    <property type="entry name" value="HAMP"/>
    <property type="match status" value="1"/>
</dbReference>
<dbReference type="PROSITE" id="PS50111">
    <property type="entry name" value="CHEMOTAXIS_TRANSDUC_2"/>
    <property type="match status" value="1"/>
</dbReference>
<dbReference type="Pfam" id="PF00015">
    <property type="entry name" value="MCPsignal"/>
    <property type="match status" value="1"/>
</dbReference>
<evidence type="ECO:0000313" key="10">
    <source>
        <dbReference type="EMBL" id="MCS4556602.1"/>
    </source>
</evidence>
<feature type="coiled-coil region" evidence="5">
    <location>
        <begin position="131"/>
        <end position="158"/>
    </location>
</feature>
<feature type="compositionally biased region" description="Polar residues" evidence="6">
    <location>
        <begin position="355"/>
        <end position="375"/>
    </location>
</feature>
<evidence type="ECO:0000256" key="7">
    <source>
        <dbReference type="SAM" id="Phobius"/>
    </source>
</evidence>
<reference evidence="11" key="1">
    <citation type="submission" date="2023-07" db="EMBL/GenBank/DDBJ databases">
        <title>Shewanella mangrovi sp. nov., an acetaldehyde- degrading bacterium isolated from mangrove sediment.</title>
        <authorList>
            <person name="Liu Y."/>
        </authorList>
    </citation>
    <scope>NUCLEOTIDE SEQUENCE [LARGE SCALE GENOMIC DNA]</scope>
    <source>
        <strain evidence="11">C32</strain>
    </source>
</reference>